<evidence type="ECO:0000259" key="1">
    <source>
        <dbReference type="PROSITE" id="PS50043"/>
    </source>
</evidence>
<feature type="domain" description="HTH luxR-type" evidence="1">
    <location>
        <begin position="323"/>
        <end position="388"/>
    </location>
</feature>
<dbReference type="OrthoDB" id="5497412at2"/>
<dbReference type="PROSITE" id="PS50043">
    <property type="entry name" value="HTH_LUXR_2"/>
    <property type="match status" value="1"/>
</dbReference>
<dbReference type="Pfam" id="PF00196">
    <property type="entry name" value="GerE"/>
    <property type="match status" value="1"/>
</dbReference>
<reference evidence="2 3" key="1">
    <citation type="submission" date="2019-03" db="EMBL/GenBank/DDBJ databases">
        <title>Paraburkholderia sp. 7MH5, isolated from subtropical forest soil.</title>
        <authorList>
            <person name="Gao Z.-H."/>
            <person name="Qiu L.-H."/>
        </authorList>
    </citation>
    <scope>NUCLEOTIDE SEQUENCE [LARGE SCALE GENOMIC DNA]</scope>
    <source>
        <strain evidence="2 3">7MH5</strain>
    </source>
</reference>
<gene>
    <name evidence="2" type="ORF">E1956_17730</name>
</gene>
<dbReference type="InterPro" id="IPR036388">
    <property type="entry name" value="WH-like_DNA-bd_sf"/>
</dbReference>
<organism evidence="2 3">
    <name type="scientific">Paraburkholderia pallida</name>
    <dbReference type="NCBI Taxonomy" id="2547399"/>
    <lineage>
        <taxon>Bacteria</taxon>
        <taxon>Pseudomonadati</taxon>
        <taxon>Pseudomonadota</taxon>
        <taxon>Betaproteobacteria</taxon>
        <taxon>Burkholderiales</taxon>
        <taxon>Burkholderiaceae</taxon>
        <taxon>Paraburkholderia</taxon>
    </lineage>
</organism>
<dbReference type="KEGG" id="ppai:E1956_17730"/>
<dbReference type="EMBL" id="CP038149">
    <property type="protein sequence ID" value="QBQ99072.1"/>
    <property type="molecule type" value="Genomic_DNA"/>
</dbReference>
<dbReference type="SMART" id="SM00421">
    <property type="entry name" value="HTH_LUXR"/>
    <property type="match status" value="1"/>
</dbReference>
<proteinExistence type="predicted"/>
<keyword evidence="3" id="KW-1185">Reference proteome</keyword>
<dbReference type="InterPro" id="IPR000792">
    <property type="entry name" value="Tscrpt_reg_LuxR_C"/>
</dbReference>
<dbReference type="PRINTS" id="PR00038">
    <property type="entry name" value="HTHLUXR"/>
</dbReference>
<evidence type="ECO:0000313" key="3">
    <source>
        <dbReference type="Proteomes" id="UP000295727"/>
    </source>
</evidence>
<accession>A0A4V1AZF3</accession>
<protein>
    <submittedName>
        <fullName evidence="2">Helix-turn-helix transcriptional regulator</fullName>
    </submittedName>
</protein>
<dbReference type="GO" id="GO:0006355">
    <property type="term" value="P:regulation of DNA-templated transcription"/>
    <property type="evidence" value="ECO:0007669"/>
    <property type="project" value="InterPro"/>
</dbReference>
<dbReference type="AlphaFoldDB" id="A0A4V1AZF3"/>
<name>A0A4V1AZF3_9BURK</name>
<dbReference type="SUPFAM" id="SSF46894">
    <property type="entry name" value="C-terminal effector domain of the bipartite response regulators"/>
    <property type="match status" value="1"/>
</dbReference>
<dbReference type="Gene3D" id="1.10.10.10">
    <property type="entry name" value="Winged helix-like DNA-binding domain superfamily/Winged helix DNA-binding domain"/>
    <property type="match status" value="1"/>
</dbReference>
<dbReference type="RefSeq" id="WP_134751460.1">
    <property type="nucleotide sequence ID" value="NZ_CP038149.1"/>
</dbReference>
<evidence type="ECO:0000313" key="2">
    <source>
        <dbReference type="EMBL" id="QBQ99072.1"/>
    </source>
</evidence>
<dbReference type="Proteomes" id="UP000295727">
    <property type="component" value="Chromosome 2"/>
</dbReference>
<sequence>MLVEHYDGTEFLQASALTIEQFSKLVAMIYEGPLEVIPWGSALESIRTLLGANYVTLILRPPSIDRAGLMVHASEQGGAVLPGEASYNNYYYALDPFVDLPEHRMSTIDELLGDNVWRSSEIYQQFYNVYDVGYLMGADLCTNDGGECRLRISRSHQSVNFSAVDKALCGALLPHLKRAVCLHSKFDVVESERALYATAVDRMQVGMVILDETGSITKTNITANEILAVKDGVCRKNNRLEVAYAVENRKLQALIRYALADRVTNTPGVVQAMSVTQPSGKAKLGLLIRKIAFNEWSEDNARRPACAVFIRDPDRKAQASDEVVRKLFDLTPTEASLALTLANGSTLEECADELGISKNTARAHLRAVFSKTGVTRQATLVRVLLNSVISLG</sequence>
<dbReference type="GO" id="GO:0003677">
    <property type="term" value="F:DNA binding"/>
    <property type="evidence" value="ECO:0007669"/>
    <property type="project" value="InterPro"/>
</dbReference>
<dbReference type="InterPro" id="IPR016032">
    <property type="entry name" value="Sig_transdc_resp-reg_C-effctor"/>
</dbReference>